<dbReference type="GO" id="GO:0022857">
    <property type="term" value="F:transmembrane transporter activity"/>
    <property type="evidence" value="ECO:0007669"/>
    <property type="project" value="InterPro"/>
</dbReference>
<keyword evidence="4 7" id="KW-0812">Transmembrane</keyword>
<feature type="transmembrane region" description="Helical" evidence="7">
    <location>
        <begin position="293"/>
        <end position="315"/>
    </location>
</feature>
<evidence type="ECO:0000256" key="7">
    <source>
        <dbReference type="SAM" id="Phobius"/>
    </source>
</evidence>
<feature type="transmembrane region" description="Helical" evidence="7">
    <location>
        <begin position="70"/>
        <end position="90"/>
    </location>
</feature>
<gene>
    <name evidence="9" type="ORF">QNH39_12635</name>
</gene>
<dbReference type="CDD" id="cd17324">
    <property type="entry name" value="MFS_NepI_like"/>
    <property type="match status" value="1"/>
</dbReference>
<evidence type="ECO:0000256" key="6">
    <source>
        <dbReference type="ARBA" id="ARBA00023136"/>
    </source>
</evidence>
<dbReference type="KEGG" id="nnv:QNH39_12635"/>
<dbReference type="Pfam" id="PF07690">
    <property type="entry name" value="MFS_1"/>
    <property type="match status" value="1"/>
</dbReference>
<keyword evidence="2" id="KW-0813">Transport</keyword>
<feature type="transmembrane region" description="Helical" evidence="7">
    <location>
        <begin position="159"/>
        <end position="179"/>
    </location>
</feature>
<dbReference type="AlphaFoldDB" id="A0AA95MWF5"/>
<evidence type="ECO:0000259" key="8">
    <source>
        <dbReference type="PROSITE" id="PS50850"/>
    </source>
</evidence>
<dbReference type="PROSITE" id="PS50850">
    <property type="entry name" value="MFS"/>
    <property type="match status" value="1"/>
</dbReference>
<evidence type="ECO:0000313" key="10">
    <source>
        <dbReference type="Proteomes" id="UP001178288"/>
    </source>
</evidence>
<dbReference type="EMBL" id="CP126114">
    <property type="protein sequence ID" value="WHY88626.1"/>
    <property type="molecule type" value="Genomic_DNA"/>
</dbReference>
<feature type="transmembrane region" description="Helical" evidence="7">
    <location>
        <begin position="43"/>
        <end position="63"/>
    </location>
</feature>
<dbReference type="GO" id="GO:0005886">
    <property type="term" value="C:plasma membrane"/>
    <property type="evidence" value="ECO:0007669"/>
    <property type="project" value="UniProtKB-SubCell"/>
</dbReference>
<comment type="subcellular location">
    <subcellularLocation>
        <location evidence="1">Cell membrane</location>
        <topology evidence="1">Multi-pass membrane protein</topology>
    </subcellularLocation>
</comment>
<feature type="transmembrane region" description="Helical" evidence="7">
    <location>
        <begin position="96"/>
        <end position="118"/>
    </location>
</feature>
<evidence type="ECO:0000256" key="3">
    <source>
        <dbReference type="ARBA" id="ARBA00022475"/>
    </source>
</evidence>
<keyword evidence="3" id="KW-1003">Cell membrane</keyword>
<evidence type="ECO:0000256" key="4">
    <source>
        <dbReference type="ARBA" id="ARBA00022692"/>
    </source>
</evidence>
<organism evidence="9 10">
    <name type="scientific">Neobacillus novalis</name>
    <dbReference type="NCBI Taxonomy" id="220687"/>
    <lineage>
        <taxon>Bacteria</taxon>
        <taxon>Bacillati</taxon>
        <taxon>Bacillota</taxon>
        <taxon>Bacilli</taxon>
        <taxon>Bacillales</taxon>
        <taxon>Bacillaceae</taxon>
        <taxon>Neobacillus</taxon>
    </lineage>
</organism>
<dbReference type="PANTHER" id="PTHR43124:SF10">
    <property type="entry name" value="PURINE EFFLUX PUMP PBUE"/>
    <property type="match status" value="1"/>
</dbReference>
<keyword evidence="5 7" id="KW-1133">Transmembrane helix</keyword>
<evidence type="ECO:0000256" key="1">
    <source>
        <dbReference type="ARBA" id="ARBA00004651"/>
    </source>
</evidence>
<proteinExistence type="predicted"/>
<keyword evidence="6 7" id="KW-0472">Membrane</keyword>
<protein>
    <submittedName>
        <fullName evidence="9">MFS transporter</fullName>
    </submittedName>
</protein>
<evidence type="ECO:0000256" key="2">
    <source>
        <dbReference type="ARBA" id="ARBA00022448"/>
    </source>
</evidence>
<dbReference type="SUPFAM" id="SSF103473">
    <property type="entry name" value="MFS general substrate transporter"/>
    <property type="match status" value="1"/>
</dbReference>
<accession>A0AA95MWF5</accession>
<keyword evidence="10" id="KW-1185">Reference proteome</keyword>
<feature type="transmembrane region" description="Helical" evidence="7">
    <location>
        <begin position="130"/>
        <end position="153"/>
    </location>
</feature>
<dbReference type="InterPro" id="IPR050189">
    <property type="entry name" value="MFS_Efflux_Transporters"/>
</dbReference>
<dbReference type="Gene3D" id="1.20.1250.20">
    <property type="entry name" value="MFS general substrate transporter like domains"/>
    <property type="match status" value="2"/>
</dbReference>
<feature type="transmembrane region" description="Helical" evidence="7">
    <location>
        <begin position="355"/>
        <end position="377"/>
    </location>
</feature>
<evidence type="ECO:0000256" key="5">
    <source>
        <dbReference type="ARBA" id="ARBA00022989"/>
    </source>
</evidence>
<feature type="transmembrane region" description="Helical" evidence="7">
    <location>
        <begin position="200"/>
        <end position="223"/>
    </location>
</feature>
<dbReference type="PANTHER" id="PTHR43124">
    <property type="entry name" value="PURINE EFFLUX PUMP PBUE"/>
    <property type="match status" value="1"/>
</dbReference>
<dbReference type="RefSeq" id="WP_066086847.1">
    <property type="nucleotide sequence ID" value="NZ_CP126114.1"/>
</dbReference>
<sequence length="392" mass="42541">MNKLIIYNLAFGAFLTGTAEFVVSGILEIIANDLDVSISVAGQLISVYSISYALGAFFLVLLTAKLERKVVLLSSLFLFFIGNIVAFFSYDFIFAMLSRIILAMSGGLFTVVATNYAANLAVPNKKGKAMAAVTTGFTISLAFGVPIGTLTAAYIDWHYIYIIIAGFTLLNLFLLNKLVPKLEAESSVSLKKQLSVIKDRKVVTGLLTTLFWILGYTLVFAYISPILSQGANFTIEMISTTLLVLGIFAFIGTQVGGTMADKWGSSKVITCSLIVHGISLFLMKPFLSSTITILLVIMIWALATWTTTPAMQVYLISLRPNTSEILLSFNTTVMNIGMSIAAGLGGLVIEYTSTFNLSWIGGVMIILALAIVSYSFVLNRNEHKTKGDLYNS</sequence>
<dbReference type="InterPro" id="IPR011701">
    <property type="entry name" value="MFS"/>
</dbReference>
<dbReference type="Proteomes" id="UP001178288">
    <property type="component" value="Chromosome"/>
</dbReference>
<evidence type="ECO:0000313" key="9">
    <source>
        <dbReference type="EMBL" id="WHY88626.1"/>
    </source>
</evidence>
<feature type="domain" description="Major facilitator superfamily (MFS) profile" evidence="8">
    <location>
        <begin position="5"/>
        <end position="385"/>
    </location>
</feature>
<feature type="transmembrane region" description="Helical" evidence="7">
    <location>
        <begin position="235"/>
        <end position="256"/>
    </location>
</feature>
<dbReference type="InterPro" id="IPR036259">
    <property type="entry name" value="MFS_trans_sf"/>
</dbReference>
<dbReference type="InterPro" id="IPR020846">
    <property type="entry name" value="MFS_dom"/>
</dbReference>
<name>A0AA95MWF5_9BACI</name>
<reference evidence="9" key="1">
    <citation type="submission" date="2023-05" db="EMBL/GenBank/DDBJ databases">
        <title>Comparative genomics of Bacillaceae isolates and their secondary metabolite potential.</title>
        <authorList>
            <person name="Song L."/>
            <person name="Nielsen L.J."/>
            <person name="Mohite O."/>
            <person name="Xu X."/>
            <person name="Weber T."/>
            <person name="Kovacs A.T."/>
        </authorList>
    </citation>
    <scope>NUCLEOTIDE SEQUENCE</scope>
    <source>
        <strain evidence="9">XLM17</strain>
    </source>
</reference>
<feature type="transmembrane region" description="Helical" evidence="7">
    <location>
        <begin position="327"/>
        <end position="349"/>
    </location>
</feature>
<feature type="transmembrane region" description="Helical" evidence="7">
    <location>
        <begin position="268"/>
        <end position="287"/>
    </location>
</feature>